<evidence type="ECO:0000313" key="2">
    <source>
        <dbReference type="EMBL" id="GCB69901.1"/>
    </source>
</evidence>
<dbReference type="Proteomes" id="UP000288216">
    <property type="component" value="Unassembled WGS sequence"/>
</dbReference>
<reference evidence="2 3" key="1">
    <citation type="journal article" date="2018" name="Nat. Ecol. Evol.">
        <title>Shark genomes provide insights into elasmobranch evolution and the origin of vertebrates.</title>
        <authorList>
            <person name="Hara Y"/>
            <person name="Yamaguchi K"/>
            <person name="Onimaru K"/>
            <person name="Kadota M"/>
            <person name="Koyanagi M"/>
            <person name="Keeley SD"/>
            <person name="Tatsumi K"/>
            <person name="Tanaka K"/>
            <person name="Motone F"/>
            <person name="Kageyama Y"/>
            <person name="Nozu R"/>
            <person name="Adachi N"/>
            <person name="Nishimura O"/>
            <person name="Nakagawa R"/>
            <person name="Tanegashima C"/>
            <person name="Kiyatake I"/>
            <person name="Matsumoto R"/>
            <person name="Murakumo K"/>
            <person name="Nishida K"/>
            <person name="Terakita A"/>
            <person name="Kuratani S"/>
            <person name="Sato K"/>
            <person name="Hyodo S Kuraku.S."/>
        </authorList>
    </citation>
    <scope>NUCLEOTIDE SEQUENCE [LARGE SCALE GENOMIC DNA]</scope>
</reference>
<evidence type="ECO:0000313" key="3">
    <source>
        <dbReference type="Proteomes" id="UP000288216"/>
    </source>
</evidence>
<accession>A0A401P9S2</accession>
<dbReference type="EMBL" id="BFAA01004637">
    <property type="protein sequence ID" value="GCB69901.1"/>
    <property type="molecule type" value="Genomic_DNA"/>
</dbReference>
<feature type="region of interest" description="Disordered" evidence="1">
    <location>
        <begin position="151"/>
        <end position="173"/>
    </location>
</feature>
<dbReference type="STRING" id="75743.A0A401P9S2"/>
<name>A0A401P9S2_SCYTO</name>
<dbReference type="OrthoDB" id="432483at2759"/>
<comment type="caution">
    <text evidence="2">The sequence shown here is derived from an EMBL/GenBank/DDBJ whole genome shotgun (WGS) entry which is preliminary data.</text>
</comment>
<evidence type="ECO:0000256" key="1">
    <source>
        <dbReference type="SAM" id="MobiDB-lite"/>
    </source>
</evidence>
<protein>
    <submittedName>
        <fullName evidence="2">Uncharacterized protein</fullName>
    </submittedName>
</protein>
<dbReference type="AlphaFoldDB" id="A0A401P9S2"/>
<proteinExistence type="predicted"/>
<organism evidence="2 3">
    <name type="scientific">Scyliorhinus torazame</name>
    <name type="common">Cloudy catshark</name>
    <name type="synonym">Catulus torazame</name>
    <dbReference type="NCBI Taxonomy" id="75743"/>
    <lineage>
        <taxon>Eukaryota</taxon>
        <taxon>Metazoa</taxon>
        <taxon>Chordata</taxon>
        <taxon>Craniata</taxon>
        <taxon>Vertebrata</taxon>
        <taxon>Chondrichthyes</taxon>
        <taxon>Elasmobranchii</taxon>
        <taxon>Galeomorphii</taxon>
        <taxon>Galeoidea</taxon>
        <taxon>Carcharhiniformes</taxon>
        <taxon>Scyliorhinidae</taxon>
        <taxon>Scyliorhinus</taxon>
    </lineage>
</organism>
<gene>
    <name evidence="2" type="ORF">scyTo_0010664</name>
</gene>
<sequence>MCLDRIVDGIETDNSAPARQKLEFSTKQLNEDNNLSKLSPGEAEETKQNISKLNFEMSYLSQQVTQLSKDLQDMMQVLKPLLTSHNIALDNLQQARKPDEHNARQSKALLSKLSLPADTDCLPDKVAELLSPFSIRLTREPQRPETCSFELMTSAEDSSSDSIQFIDDEGTNV</sequence>
<keyword evidence="3" id="KW-1185">Reference proteome</keyword>